<dbReference type="EMBL" id="CAMXCT030000809">
    <property type="protein sequence ID" value="CAL4770817.1"/>
    <property type="molecule type" value="Genomic_DNA"/>
</dbReference>
<feature type="compositionally biased region" description="Basic and acidic residues" evidence="1">
    <location>
        <begin position="1"/>
        <end position="12"/>
    </location>
</feature>
<name>A0A9P1C1Q5_9DINO</name>
<dbReference type="Proteomes" id="UP001152797">
    <property type="component" value="Unassembled WGS sequence"/>
</dbReference>
<dbReference type="EMBL" id="CAMXCT010000809">
    <property type="protein sequence ID" value="CAI3983505.1"/>
    <property type="molecule type" value="Genomic_DNA"/>
</dbReference>
<organism evidence="2">
    <name type="scientific">Cladocopium goreaui</name>
    <dbReference type="NCBI Taxonomy" id="2562237"/>
    <lineage>
        <taxon>Eukaryota</taxon>
        <taxon>Sar</taxon>
        <taxon>Alveolata</taxon>
        <taxon>Dinophyceae</taxon>
        <taxon>Suessiales</taxon>
        <taxon>Symbiodiniaceae</taxon>
        <taxon>Cladocopium</taxon>
    </lineage>
</organism>
<reference evidence="2" key="1">
    <citation type="submission" date="2022-10" db="EMBL/GenBank/DDBJ databases">
        <authorList>
            <person name="Chen Y."/>
            <person name="Dougan E. K."/>
            <person name="Chan C."/>
            <person name="Rhodes N."/>
            <person name="Thang M."/>
        </authorList>
    </citation>
    <scope>NUCLEOTIDE SEQUENCE</scope>
</reference>
<evidence type="ECO:0000256" key="1">
    <source>
        <dbReference type="SAM" id="MobiDB-lite"/>
    </source>
</evidence>
<sequence length="153" mass="17074">MTTIKREHDKQQVETLPSSHRNEIAGQPAITAGEIQVERDPFCVRILKARMQEGLLPRCEIVPEVCTYNPFGRGLDAEILTGGFPCQECLKVEIDIDAPWNEGARLEVEDWLTSSQSNEDRQRLFCMGNIVVPLRAKIGLGVIADIQAKTAEV</sequence>
<feature type="region of interest" description="Disordered" evidence="1">
    <location>
        <begin position="1"/>
        <end position="27"/>
    </location>
</feature>
<dbReference type="AlphaFoldDB" id="A0A9P1C1Q5"/>
<evidence type="ECO:0000313" key="2">
    <source>
        <dbReference type="EMBL" id="CAI3983505.1"/>
    </source>
</evidence>
<dbReference type="EMBL" id="CAMXCT020000809">
    <property type="protein sequence ID" value="CAL1136880.1"/>
    <property type="molecule type" value="Genomic_DNA"/>
</dbReference>
<protein>
    <submittedName>
        <fullName evidence="3">Peptidase S74 domain-containing protein</fullName>
    </submittedName>
</protein>
<evidence type="ECO:0000313" key="3">
    <source>
        <dbReference type="EMBL" id="CAL4770817.1"/>
    </source>
</evidence>
<accession>A0A9P1C1Q5</accession>
<reference evidence="3 4" key="2">
    <citation type="submission" date="2024-05" db="EMBL/GenBank/DDBJ databases">
        <authorList>
            <person name="Chen Y."/>
            <person name="Shah S."/>
            <person name="Dougan E. K."/>
            <person name="Thang M."/>
            <person name="Chan C."/>
        </authorList>
    </citation>
    <scope>NUCLEOTIDE SEQUENCE [LARGE SCALE GENOMIC DNA]</scope>
</reference>
<evidence type="ECO:0000313" key="4">
    <source>
        <dbReference type="Proteomes" id="UP001152797"/>
    </source>
</evidence>
<keyword evidence="4" id="KW-1185">Reference proteome</keyword>
<proteinExistence type="predicted"/>
<comment type="caution">
    <text evidence="2">The sequence shown here is derived from an EMBL/GenBank/DDBJ whole genome shotgun (WGS) entry which is preliminary data.</text>
</comment>
<gene>
    <name evidence="2" type="ORF">C1SCF055_LOCUS11113</name>
</gene>